<evidence type="ECO:0000313" key="2">
    <source>
        <dbReference type="Proteomes" id="UP000796761"/>
    </source>
</evidence>
<keyword evidence="2" id="KW-1185">Reference proteome</keyword>
<protein>
    <submittedName>
        <fullName evidence="1">Uncharacterized protein</fullName>
    </submittedName>
</protein>
<gene>
    <name evidence="1" type="ORF">HGM15179_013164</name>
</gene>
<name>A0A8K1G9A9_9PASS</name>
<sequence length="167" mass="19315">MEQIPLEDVLRHMEDKEMIWGSQHSFTRRKSGLTKPVAFYDGQTTSVDKGMATGVSYLGFYEGIECTLSKSEHDTKLSDAVETPEESNAIQRDLDKLEKAKCQMLDLGRGSPRYESRPEEMNLGMASNEVIQDPVKWGLENIQWRRFYLFFEKPILMFTCSHDEEIH</sequence>
<organism evidence="1 2">
    <name type="scientific">Zosterops borbonicus</name>
    <dbReference type="NCBI Taxonomy" id="364589"/>
    <lineage>
        <taxon>Eukaryota</taxon>
        <taxon>Metazoa</taxon>
        <taxon>Chordata</taxon>
        <taxon>Craniata</taxon>
        <taxon>Vertebrata</taxon>
        <taxon>Euteleostomi</taxon>
        <taxon>Archelosauria</taxon>
        <taxon>Archosauria</taxon>
        <taxon>Dinosauria</taxon>
        <taxon>Saurischia</taxon>
        <taxon>Theropoda</taxon>
        <taxon>Coelurosauria</taxon>
        <taxon>Aves</taxon>
        <taxon>Neognathae</taxon>
        <taxon>Neoaves</taxon>
        <taxon>Telluraves</taxon>
        <taxon>Australaves</taxon>
        <taxon>Passeriformes</taxon>
        <taxon>Sylvioidea</taxon>
        <taxon>Zosteropidae</taxon>
        <taxon>Zosterops</taxon>
    </lineage>
</organism>
<reference evidence="1" key="1">
    <citation type="submission" date="2019-04" db="EMBL/GenBank/DDBJ databases">
        <title>Genome assembly of Zosterops borbonicus 15179.</title>
        <authorList>
            <person name="Leroy T."/>
            <person name="Anselmetti Y."/>
            <person name="Tilak M.-K."/>
            <person name="Nabholz B."/>
        </authorList>
    </citation>
    <scope>NUCLEOTIDE SEQUENCE</scope>
    <source>
        <strain evidence="1">HGM_15179</strain>
        <tissue evidence="1">Muscle</tissue>
    </source>
</reference>
<proteinExistence type="predicted"/>
<dbReference type="EMBL" id="SWJQ01000470">
    <property type="protein sequence ID" value="TRZ13943.1"/>
    <property type="molecule type" value="Genomic_DNA"/>
</dbReference>
<evidence type="ECO:0000313" key="1">
    <source>
        <dbReference type="EMBL" id="TRZ13943.1"/>
    </source>
</evidence>
<dbReference type="AlphaFoldDB" id="A0A8K1G9A9"/>
<dbReference type="Proteomes" id="UP000796761">
    <property type="component" value="Unassembled WGS sequence"/>
</dbReference>
<accession>A0A8K1G9A9</accession>
<comment type="caution">
    <text evidence="1">The sequence shown here is derived from an EMBL/GenBank/DDBJ whole genome shotgun (WGS) entry which is preliminary data.</text>
</comment>